<comment type="similarity">
    <text evidence="7">Belongs to the binding-protein-dependent transport system permease family.</text>
</comment>
<evidence type="ECO:0000256" key="1">
    <source>
        <dbReference type="ARBA" id="ARBA00004651"/>
    </source>
</evidence>
<evidence type="ECO:0000313" key="9">
    <source>
        <dbReference type="EMBL" id="GLB69495.1"/>
    </source>
</evidence>
<reference evidence="9 10" key="1">
    <citation type="journal article" date="2023" name="Int. J. Syst. Evol. Microbiol.">
        <title>Arthrobacter mangrovi sp. nov., an actinobacterium isolated from the rhizosphere of a mangrove.</title>
        <authorList>
            <person name="Hamada M."/>
            <person name="Saitou S."/>
            <person name="Enomoto N."/>
            <person name="Nanri K."/>
            <person name="Hidaka K."/>
            <person name="Miura T."/>
            <person name="Tamura T."/>
        </authorList>
    </citation>
    <scope>NUCLEOTIDE SEQUENCE [LARGE SCALE GENOMIC DNA]</scope>
    <source>
        <strain evidence="9 10">NBRC 112813</strain>
    </source>
</reference>
<keyword evidence="3" id="KW-1003">Cell membrane</keyword>
<proteinExistence type="inferred from homology"/>
<feature type="transmembrane region" description="Helical" evidence="7">
    <location>
        <begin position="187"/>
        <end position="207"/>
    </location>
</feature>
<evidence type="ECO:0000256" key="2">
    <source>
        <dbReference type="ARBA" id="ARBA00022448"/>
    </source>
</evidence>
<dbReference type="Gene3D" id="1.10.3720.10">
    <property type="entry name" value="MetI-like"/>
    <property type="match status" value="1"/>
</dbReference>
<evidence type="ECO:0000256" key="3">
    <source>
        <dbReference type="ARBA" id="ARBA00022475"/>
    </source>
</evidence>
<dbReference type="CDD" id="cd06261">
    <property type="entry name" value="TM_PBP2"/>
    <property type="match status" value="1"/>
</dbReference>
<organism evidence="9 10">
    <name type="scientific">Arthrobacter mangrovi</name>
    <dbReference type="NCBI Taxonomy" id="2966350"/>
    <lineage>
        <taxon>Bacteria</taxon>
        <taxon>Bacillati</taxon>
        <taxon>Actinomycetota</taxon>
        <taxon>Actinomycetes</taxon>
        <taxon>Micrococcales</taxon>
        <taxon>Micrococcaceae</taxon>
        <taxon>Arthrobacter</taxon>
    </lineage>
</organism>
<dbReference type="PANTHER" id="PTHR30151">
    <property type="entry name" value="ALKANE SULFONATE ABC TRANSPORTER-RELATED, MEMBRANE SUBUNIT"/>
    <property type="match status" value="1"/>
</dbReference>
<dbReference type="PANTHER" id="PTHR30151:SF0">
    <property type="entry name" value="ABC TRANSPORTER PERMEASE PROTEIN MJ0413-RELATED"/>
    <property type="match status" value="1"/>
</dbReference>
<dbReference type="Pfam" id="PF00528">
    <property type="entry name" value="BPD_transp_1"/>
    <property type="match status" value="1"/>
</dbReference>
<dbReference type="RefSeq" id="WP_264797592.1">
    <property type="nucleotide sequence ID" value="NZ_BRVS01000038.1"/>
</dbReference>
<name>A0ABQ5MZZ6_9MICC</name>
<dbReference type="InterPro" id="IPR000515">
    <property type="entry name" value="MetI-like"/>
</dbReference>
<feature type="transmembrane region" description="Helical" evidence="7">
    <location>
        <begin position="219"/>
        <end position="239"/>
    </location>
</feature>
<evidence type="ECO:0000256" key="6">
    <source>
        <dbReference type="ARBA" id="ARBA00023136"/>
    </source>
</evidence>
<dbReference type="InterPro" id="IPR035906">
    <property type="entry name" value="MetI-like_sf"/>
</dbReference>
<dbReference type="Proteomes" id="UP001209654">
    <property type="component" value="Unassembled WGS sequence"/>
</dbReference>
<sequence length="257" mass="28237">MRQRSYLLIEIAVPVALIAGWWFVSANSDHPFWPPLGDMWEAFLEKWTPEGIRADVLPSLLRMAGGFLLATALGIAIGTAVGLSTQLRHYLDPVLQFLRAVPPPALIPVALLLFGLGDSGKIFLIVLGAVWPVVLSTEDGVRSVDSTLRDAAVVYRLSPWKRLRTVVLPSASPHIFAGVRTCLSISLLLMVISEMVAATNGLGHYIIQSQRTLDISSMWSGMFLLGILGYALTALFLLVQRRILRWHPDFRSGAGRN</sequence>
<feature type="transmembrane region" description="Helical" evidence="7">
    <location>
        <begin position="63"/>
        <end position="85"/>
    </location>
</feature>
<comment type="caution">
    <text evidence="9">The sequence shown here is derived from an EMBL/GenBank/DDBJ whole genome shotgun (WGS) entry which is preliminary data.</text>
</comment>
<protein>
    <submittedName>
        <fullName evidence="9">Nitrate ABC transporter permease</fullName>
    </submittedName>
</protein>
<comment type="subcellular location">
    <subcellularLocation>
        <location evidence="1 7">Cell membrane</location>
        <topology evidence="1 7">Multi-pass membrane protein</topology>
    </subcellularLocation>
</comment>
<keyword evidence="2 7" id="KW-0813">Transport</keyword>
<dbReference type="EMBL" id="BRVS01000038">
    <property type="protein sequence ID" value="GLB69495.1"/>
    <property type="molecule type" value="Genomic_DNA"/>
</dbReference>
<gene>
    <name evidence="9" type="primary">ssuC_3</name>
    <name evidence="9" type="ORF">AHIS1636_39400</name>
</gene>
<feature type="transmembrane region" description="Helical" evidence="7">
    <location>
        <begin position="7"/>
        <end position="24"/>
    </location>
</feature>
<dbReference type="SUPFAM" id="SSF161098">
    <property type="entry name" value="MetI-like"/>
    <property type="match status" value="1"/>
</dbReference>
<evidence type="ECO:0000256" key="4">
    <source>
        <dbReference type="ARBA" id="ARBA00022692"/>
    </source>
</evidence>
<evidence type="ECO:0000256" key="5">
    <source>
        <dbReference type="ARBA" id="ARBA00022989"/>
    </source>
</evidence>
<evidence type="ECO:0000313" key="10">
    <source>
        <dbReference type="Proteomes" id="UP001209654"/>
    </source>
</evidence>
<keyword evidence="6 7" id="KW-0472">Membrane</keyword>
<keyword evidence="4 7" id="KW-0812">Transmembrane</keyword>
<accession>A0ABQ5MZZ6</accession>
<evidence type="ECO:0000259" key="8">
    <source>
        <dbReference type="PROSITE" id="PS50928"/>
    </source>
</evidence>
<keyword evidence="5 7" id="KW-1133">Transmembrane helix</keyword>
<dbReference type="PROSITE" id="PS50928">
    <property type="entry name" value="ABC_TM1"/>
    <property type="match status" value="1"/>
</dbReference>
<feature type="domain" description="ABC transmembrane type-1" evidence="8">
    <location>
        <begin position="56"/>
        <end position="240"/>
    </location>
</feature>
<keyword evidence="10" id="KW-1185">Reference proteome</keyword>
<evidence type="ECO:0000256" key="7">
    <source>
        <dbReference type="RuleBase" id="RU363032"/>
    </source>
</evidence>